<protein>
    <recommendedName>
        <fullName evidence="6">ADP-dependent (S)-NAD(P)H-hydrate dehydratase</fullName>
        <ecNumber evidence="6">4.2.1.136</ecNumber>
    </recommendedName>
    <alternativeName>
        <fullName evidence="6">ADP-dependent NAD(P)HX dehydratase</fullName>
    </alternativeName>
</protein>
<comment type="caution">
    <text evidence="6">Lacks conserved residue(s) required for the propagation of feature annotation.</text>
</comment>
<gene>
    <name evidence="6" type="primary">nnrD</name>
    <name evidence="8" type="ORF">UT39_C0002G0053</name>
</gene>
<dbReference type="EC" id="4.2.1.136" evidence="6"/>
<dbReference type="AlphaFoldDB" id="A0A0G0RDW9"/>
<dbReference type="HAMAP" id="MF_01965">
    <property type="entry name" value="NADHX_dehydratase"/>
    <property type="match status" value="1"/>
</dbReference>
<evidence type="ECO:0000256" key="5">
    <source>
        <dbReference type="ARBA" id="ARBA00023239"/>
    </source>
</evidence>
<proteinExistence type="inferred from homology"/>
<sequence>MEVFNPQELKQLYQPAFNSNGEDNGQVTIVGGSKLFHGAPILALKAASRIVDMVFFTSPEPGQNSVISSIKATLSSFIWVPFEEVAAYIEKSDAVLIGPGLMRYSKETVNINDGDCDQECVKTREVTRQLLKKFPQKKWVIDAGSLQTMDEQWIPKNAIITPNVKEFEMLFKIKGGNTDPRVLQQKAKEHDCVIVAKGVETLVVSPDGILLIKGGNPGLTKGGSGDLLAGLTLALAAKNDPFLAACSASYLEKYAADELYAKVGINYNMDDLADKIPETFQTLLKSK</sequence>
<dbReference type="Pfam" id="PF01256">
    <property type="entry name" value="Carb_kinase"/>
    <property type="match status" value="1"/>
</dbReference>
<dbReference type="GO" id="GO:0005524">
    <property type="term" value="F:ATP binding"/>
    <property type="evidence" value="ECO:0007669"/>
    <property type="project" value="UniProtKB-KW"/>
</dbReference>
<dbReference type="EMBL" id="LBWP01000002">
    <property type="protein sequence ID" value="KKR11872.1"/>
    <property type="molecule type" value="Genomic_DNA"/>
</dbReference>
<dbReference type="GO" id="GO:0110051">
    <property type="term" value="P:metabolite repair"/>
    <property type="evidence" value="ECO:0007669"/>
    <property type="project" value="TreeGrafter"/>
</dbReference>
<dbReference type="PROSITE" id="PS51383">
    <property type="entry name" value="YJEF_C_3"/>
    <property type="match status" value="1"/>
</dbReference>
<dbReference type="SUPFAM" id="SSF53613">
    <property type="entry name" value="Ribokinase-like"/>
    <property type="match status" value="1"/>
</dbReference>
<evidence type="ECO:0000256" key="4">
    <source>
        <dbReference type="ARBA" id="ARBA00023027"/>
    </source>
</evidence>
<feature type="domain" description="YjeF C-terminal" evidence="7">
    <location>
        <begin position="4"/>
        <end position="283"/>
    </location>
</feature>
<dbReference type="GO" id="GO:0052855">
    <property type="term" value="F:ADP-dependent NAD(P)H-hydrate dehydratase activity"/>
    <property type="evidence" value="ECO:0007669"/>
    <property type="project" value="UniProtKB-UniRule"/>
</dbReference>
<evidence type="ECO:0000313" key="8">
    <source>
        <dbReference type="EMBL" id="KKR11872.1"/>
    </source>
</evidence>
<comment type="caution">
    <text evidence="8">The sequence shown here is derived from an EMBL/GenBank/DDBJ whole genome shotgun (WGS) entry which is preliminary data.</text>
</comment>
<dbReference type="Gene3D" id="3.40.1190.20">
    <property type="match status" value="1"/>
</dbReference>
<dbReference type="CDD" id="cd01171">
    <property type="entry name" value="YXKO-related"/>
    <property type="match status" value="1"/>
</dbReference>
<keyword evidence="3 6" id="KW-0521">NADP</keyword>
<dbReference type="PANTHER" id="PTHR12592:SF0">
    <property type="entry name" value="ATP-DEPENDENT (S)-NAD(P)H-HYDRATE DEHYDRATASE"/>
    <property type="match status" value="1"/>
</dbReference>
<organism evidence="8 9">
    <name type="scientific">Candidatus Woesebacteria bacterium GW2011_GWA1_39_21</name>
    <dbReference type="NCBI Taxonomy" id="1618550"/>
    <lineage>
        <taxon>Bacteria</taxon>
        <taxon>Candidatus Woeseibacteriota</taxon>
    </lineage>
</organism>
<dbReference type="InterPro" id="IPR029056">
    <property type="entry name" value="Ribokinase-like"/>
</dbReference>
<keyword evidence="2 6" id="KW-0067">ATP-binding</keyword>
<dbReference type="GO" id="GO:0046496">
    <property type="term" value="P:nicotinamide nucleotide metabolic process"/>
    <property type="evidence" value="ECO:0007669"/>
    <property type="project" value="UniProtKB-UniRule"/>
</dbReference>
<comment type="subunit">
    <text evidence="6">Homotetramer.</text>
</comment>
<comment type="cofactor">
    <cofactor evidence="6">
        <name>Mg(2+)</name>
        <dbReference type="ChEBI" id="CHEBI:18420"/>
    </cofactor>
</comment>
<accession>A0A0G0RDW9</accession>
<dbReference type="PANTHER" id="PTHR12592">
    <property type="entry name" value="ATP-DEPENDENT (S)-NAD(P)H-HYDRATE DEHYDRATASE FAMILY MEMBER"/>
    <property type="match status" value="1"/>
</dbReference>
<evidence type="ECO:0000256" key="1">
    <source>
        <dbReference type="ARBA" id="ARBA00022741"/>
    </source>
</evidence>
<comment type="similarity">
    <text evidence="6">Belongs to the NnrD/CARKD family.</text>
</comment>
<dbReference type="STRING" id="1618550.UT39_C0002G0053"/>
<comment type="catalytic activity">
    <reaction evidence="6">
        <text>(6S)-NADHX + ADP = AMP + phosphate + NADH + H(+)</text>
        <dbReference type="Rhea" id="RHEA:32223"/>
        <dbReference type="ChEBI" id="CHEBI:15378"/>
        <dbReference type="ChEBI" id="CHEBI:43474"/>
        <dbReference type="ChEBI" id="CHEBI:57945"/>
        <dbReference type="ChEBI" id="CHEBI:64074"/>
        <dbReference type="ChEBI" id="CHEBI:456215"/>
        <dbReference type="ChEBI" id="CHEBI:456216"/>
        <dbReference type="EC" id="4.2.1.136"/>
    </reaction>
</comment>
<dbReference type="Proteomes" id="UP000034246">
    <property type="component" value="Unassembled WGS sequence"/>
</dbReference>
<evidence type="ECO:0000256" key="3">
    <source>
        <dbReference type="ARBA" id="ARBA00022857"/>
    </source>
</evidence>
<evidence type="ECO:0000256" key="2">
    <source>
        <dbReference type="ARBA" id="ARBA00022840"/>
    </source>
</evidence>
<keyword evidence="5 6" id="KW-0456">Lyase</keyword>
<feature type="binding site" evidence="6">
    <location>
        <position position="39"/>
    </location>
    <ligand>
        <name>(6S)-NADPHX</name>
        <dbReference type="ChEBI" id="CHEBI:64076"/>
    </ligand>
</feature>
<dbReference type="PATRIC" id="fig|1618550.3.peg.157"/>
<keyword evidence="1 6" id="KW-0547">Nucleotide-binding</keyword>
<keyword evidence="4 6" id="KW-0520">NAD</keyword>
<feature type="binding site" evidence="6">
    <location>
        <position position="100"/>
    </location>
    <ligand>
        <name>(6S)-NADPHX</name>
        <dbReference type="ChEBI" id="CHEBI:64076"/>
    </ligand>
</feature>
<name>A0A0G0RDW9_9BACT</name>
<evidence type="ECO:0000256" key="6">
    <source>
        <dbReference type="HAMAP-Rule" id="MF_01965"/>
    </source>
</evidence>
<dbReference type="NCBIfam" id="TIGR00196">
    <property type="entry name" value="yjeF_cterm"/>
    <property type="match status" value="1"/>
</dbReference>
<comment type="function">
    <text evidence="6">Catalyzes the dehydration of the S-form of NAD(P)HX at the expense of ADP, which is converted to AMP. Together with NAD(P)HX epimerase, which catalyzes the epimerization of the S- and R-forms, the enzyme allows the repair of both epimers of NAD(P)HX, a damaged form of NAD(P)H that is a result of enzymatic or heat-dependent hydration.</text>
</comment>
<reference evidence="8 9" key="1">
    <citation type="journal article" date="2015" name="Nature">
        <title>rRNA introns, odd ribosomes, and small enigmatic genomes across a large radiation of phyla.</title>
        <authorList>
            <person name="Brown C.T."/>
            <person name="Hug L.A."/>
            <person name="Thomas B.C."/>
            <person name="Sharon I."/>
            <person name="Castelle C.J."/>
            <person name="Singh A."/>
            <person name="Wilkins M.J."/>
            <person name="Williams K.H."/>
            <person name="Banfield J.F."/>
        </authorList>
    </citation>
    <scope>NUCLEOTIDE SEQUENCE [LARGE SCALE GENOMIC DNA]</scope>
</reference>
<feature type="binding site" evidence="6">
    <location>
        <position position="225"/>
    </location>
    <ligand>
        <name>AMP</name>
        <dbReference type="ChEBI" id="CHEBI:456215"/>
    </ligand>
</feature>
<evidence type="ECO:0000259" key="7">
    <source>
        <dbReference type="PROSITE" id="PS51383"/>
    </source>
</evidence>
<evidence type="ECO:0000313" key="9">
    <source>
        <dbReference type="Proteomes" id="UP000034246"/>
    </source>
</evidence>
<dbReference type="InterPro" id="IPR000631">
    <property type="entry name" value="CARKD"/>
</dbReference>
<comment type="catalytic activity">
    <reaction evidence="6">
        <text>(6S)-NADPHX + ADP = AMP + phosphate + NADPH + H(+)</text>
        <dbReference type="Rhea" id="RHEA:32235"/>
        <dbReference type="ChEBI" id="CHEBI:15378"/>
        <dbReference type="ChEBI" id="CHEBI:43474"/>
        <dbReference type="ChEBI" id="CHEBI:57783"/>
        <dbReference type="ChEBI" id="CHEBI:64076"/>
        <dbReference type="ChEBI" id="CHEBI:456215"/>
        <dbReference type="ChEBI" id="CHEBI:456216"/>
        <dbReference type="EC" id="4.2.1.136"/>
    </reaction>
</comment>
<feature type="binding site" evidence="6">
    <location>
        <position position="226"/>
    </location>
    <ligand>
        <name>(6S)-NADPHX</name>
        <dbReference type="ChEBI" id="CHEBI:64076"/>
    </ligand>
</feature>
<feature type="binding site" evidence="6">
    <location>
        <begin position="197"/>
        <end position="201"/>
    </location>
    <ligand>
        <name>AMP</name>
        <dbReference type="ChEBI" id="CHEBI:456215"/>
    </ligand>
</feature>